<organism evidence="1 2">
    <name type="scientific">Candidatus Fervidibacter sacchari</name>
    <dbReference type="NCBI Taxonomy" id="1448929"/>
    <lineage>
        <taxon>Bacteria</taxon>
        <taxon>Candidatus Fervidibacterota</taxon>
        <taxon>Candidatus Fervidibacter</taxon>
    </lineage>
</organism>
<keyword evidence="2" id="KW-1185">Reference proteome</keyword>
<gene>
    <name evidence="1" type="ORF">M2350_003443</name>
</gene>
<dbReference type="EMBL" id="JANUCP010000008">
    <property type="protein sequence ID" value="MCS3921002.1"/>
    <property type="molecule type" value="Genomic_DNA"/>
</dbReference>
<evidence type="ECO:0008006" key="3">
    <source>
        <dbReference type="Google" id="ProtNLM"/>
    </source>
</evidence>
<evidence type="ECO:0000313" key="2">
    <source>
        <dbReference type="Proteomes" id="UP001204798"/>
    </source>
</evidence>
<proteinExistence type="predicted"/>
<reference evidence="1 2" key="1">
    <citation type="submission" date="2022-08" db="EMBL/GenBank/DDBJ databases">
        <title>Bacterial and archaeal communities from various locations to study Microbial Dark Matter (Phase II).</title>
        <authorList>
            <person name="Stepanauskas R."/>
        </authorList>
    </citation>
    <scope>NUCLEOTIDE SEQUENCE [LARGE SCALE GENOMIC DNA]</scope>
    <source>
        <strain evidence="1 2">PD1</strain>
    </source>
</reference>
<dbReference type="RefSeq" id="WP_259101679.1">
    <property type="nucleotide sequence ID" value="NZ_CP130454.1"/>
</dbReference>
<name>A0ABT2ESU6_9BACT</name>
<protein>
    <recommendedName>
        <fullName evidence="3">FecR protein domain-containing protein</fullName>
    </recommendedName>
</protein>
<dbReference type="Proteomes" id="UP001204798">
    <property type="component" value="Unassembled WGS sequence"/>
</dbReference>
<sequence length="200" mass="21875">MKAVRVGIWSLVFGLTLLVAAQAQEFSLKVLELKGNAEVRLPDGRQQGVKVNEQFPVGTLVRTGTKSMVILEWLPYKAKVKLAPETEVQLMPTRVLSLQRGRIWVGTPPPPIGERRFPLPVQCKEVQLVSSPEAIFSVACQPDGTVTISVDQGSVVVSVGESVITVPKLRMIVVTPQNVVIGPMPLTKNEQLMWDMGGVR</sequence>
<comment type="caution">
    <text evidence="1">The sequence shown here is derived from an EMBL/GenBank/DDBJ whole genome shotgun (WGS) entry which is preliminary data.</text>
</comment>
<accession>A0ABT2ESU6</accession>
<evidence type="ECO:0000313" key="1">
    <source>
        <dbReference type="EMBL" id="MCS3921002.1"/>
    </source>
</evidence>